<dbReference type="PANTHER" id="PTHR44591:SF24">
    <property type="entry name" value="PROTEIN-GLUTAMATE METHYLESTERASE_PROTEIN-GLUTAMINE GLUTAMINASE 1"/>
    <property type="match status" value="1"/>
</dbReference>
<evidence type="ECO:0000256" key="2">
    <source>
        <dbReference type="PROSITE-ProRule" id="PRU00169"/>
    </source>
</evidence>
<dbReference type="PROSITE" id="PS50110">
    <property type="entry name" value="RESPONSE_REGULATORY"/>
    <property type="match status" value="1"/>
</dbReference>
<accession>A0A0E9MT78</accession>
<gene>
    <name evidence="4" type="ORF">SCH01S_53_00290</name>
</gene>
<evidence type="ECO:0000313" key="5">
    <source>
        <dbReference type="Proteomes" id="UP000033202"/>
    </source>
</evidence>
<comment type="caution">
    <text evidence="4">The sequence shown here is derived from an EMBL/GenBank/DDBJ whole genome shotgun (WGS) entry which is preliminary data.</text>
</comment>
<evidence type="ECO:0000313" key="4">
    <source>
        <dbReference type="EMBL" id="GAO40957.1"/>
    </source>
</evidence>
<feature type="domain" description="Response regulatory" evidence="3">
    <location>
        <begin position="4"/>
        <end position="115"/>
    </location>
</feature>
<dbReference type="SMART" id="SM00448">
    <property type="entry name" value="REC"/>
    <property type="match status" value="1"/>
</dbReference>
<evidence type="ECO:0000256" key="1">
    <source>
        <dbReference type="ARBA" id="ARBA00022553"/>
    </source>
</evidence>
<protein>
    <submittedName>
        <fullName evidence="4">Putative two-component response regulator</fullName>
    </submittedName>
</protein>
<organism evidence="4 5">
    <name type="scientific">Sphingomonas changbaiensis NBRC 104936</name>
    <dbReference type="NCBI Taxonomy" id="1219043"/>
    <lineage>
        <taxon>Bacteria</taxon>
        <taxon>Pseudomonadati</taxon>
        <taxon>Pseudomonadota</taxon>
        <taxon>Alphaproteobacteria</taxon>
        <taxon>Sphingomonadales</taxon>
        <taxon>Sphingomonadaceae</taxon>
        <taxon>Sphingomonas</taxon>
    </lineage>
</organism>
<dbReference type="STRING" id="1219043.SCH01S_53_00290"/>
<name>A0A0E9MT78_9SPHN</name>
<dbReference type="PANTHER" id="PTHR44591">
    <property type="entry name" value="STRESS RESPONSE REGULATOR PROTEIN 1"/>
    <property type="match status" value="1"/>
</dbReference>
<dbReference type="SUPFAM" id="SSF52172">
    <property type="entry name" value="CheY-like"/>
    <property type="match status" value="1"/>
</dbReference>
<dbReference type="AlphaFoldDB" id="A0A0E9MT78"/>
<proteinExistence type="predicted"/>
<dbReference type="GO" id="GO:0000160">
    <property type="term" value="P:phosphorelay signal transduction system"/>
    <property type="evidence" value="ECO:0007669"/>
    <property type="project" value="InterPro"/>
</dbReference>
<dbReference type="EMBL" id="BBWU01000053">
    <property type="protein sequence ID" value="GAO40957.1"/>
    <property type="molecule type" value="Genomic_DNA"/>
</dbReference>
<keyword evidence="5" id="KW-1185">Reference proteome</keyword>
<keyword evidence="1 2" id="KW-0597">Phosphoprotein</keyword>
<reference evidence="4 5" key="1">
    <citation type="submission" date="2015-04" db="EMBL/GenBank/DDBJ databases">
        <title>Whole genome shotgun sequence of Sphingomonas changbaiensis NBRC 104936.</title>
        <authorList>
            <person name="Katano-Makiyama Y."/>
            <person name="Hosoyama A."/>
            <person name="Hashimoto M."/>
            <person name="Noguchi M."/>
            <person name="Tsuchikane K."/>
            <person name="Ohji S."/>
            <person name="Yamazoe A."/>
            <person name="Ichikawa N."/>
            <person name="Kimura A."/>
            <person name="Fujita N."/>
        </authorList>
    </citation>
    <scope>NUCLEOTIDE SEQUENCE [LARGE SCALE GENOMIC DNA]</scope>
    <source>
        <strain evidence="4 5">NBRC 104936</strain>
    </source>
</reference>
<dbReference type="InterPro" id="IPR050595">
    <property type="entry name" value="Bact_response_regulator"/>
</dbReference>
<evidence type="ECO:0000259" key="3">
    <source>
        <dbReference type="PROSITE" id="PS50110"/>
    </source>
</evidence>
<dbReference type="InterPro" id="IPR001789">
    <property type="entry name" value="Sig_transdc_resp-reg_receiver"/>
</dbReference>
<feature type="modified residue" description="4-aspartylphosphate" evidence="2">
    <location>
        <position position="55"/>
    </location>
</feature>
<dbReference type="InterPro" id="IPR011006">
    <property type="entry name" value="CheY-like_superfamily"/>
</dbReference>
<dbReference type="OrthoDB" id="582170at2"/>
<dbReference type="RefSeq" id="WP_046349736.1">
    <property type="nucleotide sequence ID" value="NZ_BBWU01000053.1"/>
</dbReference>
<sequence>MPKRILIVEDEYLIAQDLADEVQRLGFEVIGPVGRLDHAIDLIEAEPDIHGAFLDVNLNGERVYPVADRLIARDVPVILMTGYDESTIPHQYASVSNFTKPITHAMLRDALASLMSILTASEPG</sequence>
<dbReference type="Proteomes" id="UP000033202">
    <property type="component" value="Unassembled WGS sequence"/>
</dbReference>
<dbReference type="Gene3D" id="3.40.50.2300">
    <property type="match status" value="1"/>
</dbReference>